<protein>
    <submittedName>
        <fullName evidence="1">Uncharacterized protein</fullName>
    </submittedName>
</protein>
<dbReference type="HOGENOM" id="CLU_167558_0_0_9"/>
<comment type="caution">
    <text evidence="1">The sequence shown here is derived from an EMBL/GenBank/DDBJ whole genome shotgun (WGS) entry which is preliminary data.</text>
</comment>
<dbReference type="eggNOG" id="ENOG5032SJ4">
    <property type="taxonomic scope" value="Bacteria"/>
</dbReference>
<dbReference type="RefSeq" id="WP_005951478.1">
    <property type="nucleotide sequence ID" value="NZ_CP136423.1"/>
</dbReference>
<proteinExistence type="predicted"/>
<dbReference type="Proteomes" id="UP000003100">
    <property type="component" value="Unassembled WGS sequence"/>
</dbReference>
<dbReference type="EMBL" id="ACBZ01000177">
    <property type="protein sequence ID" value="EEG47784.1"/>
    <property type="molecule type" value="Genomic_DNA"/>
</dbReference>
<accession>C0CR21</accession>
<reference evidence="1 2" key="2">
    <citation type="submission" date="2009-02" db="EMBL/GenBank/DDBJ databases">
        <title>Draft genome sequence of Blautia hydrogenotrophica DSM 10507 (Ruminococcus hydrogenotrophicus DSM 10507).</title>
        <authorList>
            <person name="Sudarsanam P."/>
            <person name="Ley R."/>
            <person name="Guruge J."/>
            <person name="Turnbaugh P.J."/>
            <person name="Mahowald M."/>
            <person name="Liep D."/>
            <person name="Gordon J."/>
        </authorList>
    </citation>
    <scope>NUCLEOTIDE SEQUENCE [LARGE SCALE GENOMIC DNA]</scope>
    <source>
        <strain evidence="2">DSM 10507 / JCM 14656 / S5a33</strain>
    </source>
</reference>
<reference evidence="1 2" key="1">
    <citation type="submission" date="2009-01" db="EMBL/GenBank/DDBJ databases">
        <authorList>
            <person name="Fulton L."/>
            <person name="Clifton S."/>
            <person name="Fulton B."/>
            <person name="Xu J."/>
            <person name="Minx P."/>
            <person name="Pepin K.H."/>
            <person name="Johnson M."/>
            <person name="Bhonagiri V."/>
            <person name="Nash W.E."/>
            <person name="Mardis E.R."/>
            <person name="Wilson R.K."/>
        </authorList>
    </citation>
    <scope>NUCLEOTIDE SEQUENCE [LARGE SCALE GENOMIC DNA]</scope>
    <source>
        <strain evidence="2">DSM 10507 / JCM 14656 / S5a33</strain>
    </source>
</reference>
<keyword evidence="2" id="KW-1185">Reference proteome</keyword>
<dbReference type="PATRIC" id="fig|476272.21.peg.610"/>
<dbReference type="AlphaFoldDB" id="C0CR21"/>
<name>C0CR21_BLAHS</name>
<evidence type="ECO:0000313" key="2">
    <source>
        <dbReference type="Proteomes" id="UP000003100"/>
    </source>
</evidence>
<sequence>MKYPEEMYLDAGLYDGDMDCDVEHRKEKIVKCRKEHKCSVCQSTINKGDRALYESGFMDGEPVSSYTCLKCIENWLEESGQVEVEE</sequence>
<gene>
    <name evidence="1" type="ORF">RUMHYD_03334</name>
</gene>
<dbReference type="GeneID" id="86822242"/>
<evidence type="ECO:0000313" key="1">
    <source>
        <dbReference type="EMBL" id="EEG47784.1"/>
    </source>
</evidence>
<organism evidence="1 2">
    <name type="scientific">Blautia hydrogenotrophica (strain DSM 10507 / JCM 14656 / S5a33)</name>
    <name type="common">Ruminococcus hydrogenotrophicus</name>
    <dbReference type="NCBI Taxonomy" id="476272"/>
    <lineage>
        <taxon>Bacteria</taxon>
        <taxon>Bacillati</taxon>
        <taxon>Bacillota</taxon>
        <taxon>Clostridia</taxon>
        <taxon>Lachnospirales</taxon>
        <taxon>Lachnospiraceae</taxon>
        <taxon>Blautia</taxon>
    </lineage>
</organism>